<feature type="domain" description="TonB-dependent receptor plug" evidence="9">
    <location>
        <begin position="113"/>
        <end position="222"/>
    </location>
</feature>
<keyword evidence="6 7" id="KW-0998">Cell outer membrane</keyword>
<accession>A0A8E1QZ98</accession>
<dbReference type="InterPro" id="IPR012910">
    <property type="entry name" value="Plug_dom"/>
</dbReference>
<dbReference type="InterPro" id="IPR023997">
    <property type="entry name" value="TonB-dep_OMP_SusC/RagA_CS"/>
</dbReference>
<dbReference type="InterPro" id="IPR008969">
    <property type="entry name" value="CarboxyPept-like_regulatory"/>
</dbReference>
<dbReference type="Gene3D" id="2.170.130.10">
    <property type="entry name" value="TonB-dependent receptor, plug domain"/>
    <property type="match status" value="1"/>
</dbReference>
<evidence type="ECO:0000256" key="5">
    <source>
        <dbReference type="ARBA" id="ARBA00023136"/>
    </source>
</evidence>
<reference evidence="10 11" key="1">
    <citation type="submission" date="2015-06" db="EMBL/GenBank/DDBJ databases">
        <title>Prevotella sp. 109, sp. nov., a novel member of the family Prevotellaceae isolated from human faeces.</title>
        <authorList>
            <person name="Shkoporov A.N."/>
            <person name="Chaplin A.V."/>
            <person name="Kafarskaia L.I."/>
            <person name="Efimov B.A."/>
        </authorList>
    </citation>
    <scope>NUCLEOTIDE SEQUENCE [LARGE SCALE GENOMIC DNA]</scope>
    <source>
        <strain evidence="10 11">109</strain>
    </source>
</reference>
<feature type="signal peptide" evidence="8">
    <location>
        <begin position="1"/>
        <end position="22"/>
    </location>
</feature>
<dbReference type="PROSITE" id="PS52016">
    <property type="entry name" value="TONB_DEPENDENT_REC_3"/>
    <property type="match status" value="1"/>
</dbReference>
<dbReference type="Pfam" id="PF07715">
    <property type="entry name" value="Plug"/>
    <property type="match status" value="1"/>
</dbReference>
<dbReference type="Pfam" id="PF13715">
    <property type="entry name" value="CarbopepD_reg_2"/>
    <property type="match status" value="1"/>
</dbReference>
<keyword evidence="2 7" id="KW-0813">Transport</keyword>
<comment type="subcellular location">
    <subcellularLocation>
        <location evidence="1 7">Cell outer membrane</location>
        <topology evidence="1 7">Multi-pass membrane protein</topology>
    </subcellularLocation>
</comment>
<keyword evidence="11" id="KW-1185">Reference proteome</keyword>
<dbReference type="RefSeq" id="WP_021855842.1">
    <property type="nucleotide sequence ID" value="NZ_DAWBWQ010000052.1"/>
</dbReference>
<gene>
    <name evidence="10" type="ORF">ACU52_02610</name>
</gene>
<dbReference type="OrthoDB" id="9768177at2"/>
<dbReference type="InterPro" id="IPR023996">
    <property type="entry name" value="TonB-dep_OMP_SusC/RagA"/>
</dbReference>
<keyword evidence="10" id="KW-0176">Collagen</keyword>
<organism evidence="10 11">
    <name type="scientific">Xylanibacter rarus</name>
    <dbReference type="NCBI Taxonomy" id="1676614"/>
    <lineage>
        <taxon>Bacteria</taxon>
        <taxon>Pseudomonadati</taxon>
        <taxon>Bacteroidota</taxon>
        <taxon>Bacteroidia</taxon>
        <taxon>Bacteroidales</taxon>
        <taxon>Prevotellaceae</taxon>
        <taxon>Xylanibacter</taxon>
    </lineage>
</organism>
<evidence type="ECO:0000256" key="7">
    <source>
        <dbReference type="PROSITE-ProRule" id="PRU01360"/>
    </source>
</evidence>
<evidence type="ECO:0000256" key="6">
    <source>
        <dbReference type="ARBA" id="ARBA00023237"/>
    </source>
</evidence>
<dbReference type="Gene3D" id="2.60.40.1120">
    <property type="entry name" value="Carboxypeptidase-like, regulatory domain"/>
    <property type="match status" value="1"/>
</dbReference>
<feature type="chain" id="PRO_5034631712" evidence="8">
    <location>
        <begin position="23"/>
        <end position="1032"/>
    </location>
</feature>
<comment type="similarity">
    <text evidence="7">Belongs to the TonB-dependent receptor family.</text>
</comment>
<dbReference type="SUPFAM" id="SSF49464">
    <property type="entry name" value="Carboxypeptidase regulatory domain-like"/>
    <property type="match status" value="1"/>
</dbReference>
<evidence type="ECO:0000256" key="8">
    <source>
        <dbReference type="SAM" id="SignalP"/>
    </source>
</evidence>
<evidence type="ECO:0000256" key="2">
    <source>
        <dbReference type="ARBA" id="ARBA00022448"/>
    </source>
</evidence>
<comment type="caution">
    <text evidence="10">The sequence shown here is derived from an EMBL/GenBank/DDBJ whole genome shotgun (WGS) entry which is preliminary data.</text>
</comment>
<keyword evidence="5 7" id="KW-0472">Membrane</keyword>
<dbReference type="NCBIfam" id="TIGR04057">
    <property type="entry name" value="SusC_RagA_signa"/>
    <property type="match status" value="1"/>
</dbReference>
<name>A0A8E1QZ98_9BACT</name>
<dbReference type="SUPFAM" id="SSF56935">
    <property type="entry name" value="Porins"/>
    <property type="match status" value="1"/>
</dbReference>
<dbReference type="GO" id="GO:0009279">
    <property type="term" value="C:cell outer membrane"/>
    <property type="evidence" value="ECO:0007669"/>
    <property type="project" value="UniProtKB-SubCell"/>
</dbReference>
<proteinExistence type="inferred from homology"/>
<dbReference type="NCBIfam" id="TIGR04056">
    <property type="entry name" value="OMP_RagA_SusC"/>
    <property type="match status" value="1"/>
</dbReference>
<evidence type="ECO:0000259" key="9">
    <source>
        <dbReference type="Pfam" id="PF07715"/>
    </source>
</evidence>
<dbReference type="AlphaFoldDB" id="A0A8E1QZ98"/>
<dbReference type="InterPro" id="IPR039426">
    <property type="entry name" value="TonB-dep_rcpt-like"/>
</dbReference>
<evidence type="ECO:0000256" key="4">
    <source>
        <dbReference type="ARBA" id="ARBA00022692"/>
    </source>
</evidence>
<dbReference type="FunFam" id="2.60.40.1120:FF:000003">
    <property type="entry name" value="Outer membrane protein Omp121"/>
    <property type="match status" value="1"/>
</dbReference>
<keyword evidence="3 7" id="KW-1134">Transmembrane beta strand</keyword>
<sequence length="1032" mass="115450">MKRKLSTLLMLLALFCTQAVFAQTTVTGQVVDENAEPLIGASVQLKGTSTGMPTDINGNFKVDAKSGQTLVVSYIGYDTREVKVPASGSMKIVLKASESSLDGVVVVGVLMKKSDLTGAVSHVDADVLTEKPVTTINEALQGRVAGVNITKGITPSDDSSIKIRGTNTINSGSSPIYVVDGLVMDNQFGFFNSININDVESIEVLKDASATALYGSRGANGVIVVTTKKARKGEGTVSYDGWVSFSTMGHRPETMNAQQTFELRAEAFANGYAFNNPNATAEEKQAYWDNVIMGSNTVFSDEEFAGYRSGKTYDWLKQVTQTGVEHNHSVSFSKGSDNSNVYVSLGYSGLEGIVKGTKQDKYYGRINAETQIKPWLKIGTNTSYTYMHDDMPSGDVYNKALEKSNPLIDYTPYMDDATRHNEEYLTLYWRVHTEENNNDFNPFNSMEIKTERARYHFTSANYVNINPIKGLNIRSTFALNRSEQSWNQFIPTGIQESIRHKNGDAYATQQRFGETQWQWDNTISYDTQIDGVHNLNAFLGTSASRYIYNVVKAGGKRFASNDLGWNVLGSSADRENREIESDLQNSSLMSYVGRVNYNYDHRYYVTLTGRYDGSSKFAAGNRWGFLPSFSLAWDMTNEKFFPQQSYLSRLKLRGGYGVVGNQDISNYMYLTLYYPQASNGEAFYGTDGRRGTPGLTWEKQKQTNIGADLGFFDNRLNISFDYYMIRNSNLLMSHSLPKTSGYTYTVENIGELENNGFELTIGATPIRTKDFTWNISANLSHDQNKVTKLYAGVDEILNGTDRSGNIFIGESLSNIYTYKCGGIANENNRELWENVDFNGRTIGLGDLFVLDIDGPEGKPDGVVDSYDRYVYGDTDPDIYGGFSTDLTWKGLSLNAVFTYSLGGHRISSYYENLVSSVGLSYASTDLADHWTESNTDAYFPRVMTNTVGYNKFYAWETDRYIQNSSYLRLATLTLAYNLPDNWLKRIHMKSLRLYFTASNLFTITDYKGFDPELGDYNYPPTRSYTIGLNFSF</sequence>
<dbReference type="Gene3D" id="2.40.170.20">
    <property type="entry name" value="TonB-dependent receptor, beta-barrel domain"/>
    <property type="match status" value="1"/>
</dbReference>
<dbReference type="EMBL" id="LFQU01000002">
    <property type="protein sequence ID" value="KOO69550.1"/>
    <property type="molecule type" value="Genomic_DNA"/>
</dbReference>
<evidence type="ECO:0000256" key="1">
    <source>
        <dbReference type="ARBA" id="ARBA00004571"/>
    </source>
</evidence>
<evidence type="ECO:0000313" key="10">
    <source>
        <dbReference type="EMBL" id="KOO69550.1"/>
    </source>
</evidence>
<evidence type="ECO:0000256" key="3">
    <source>
        <dbReference type="ARBA" id="ARBA00022452"/>
    </source>
</evidence>
<dbReference type="Proteomes" id="UP000036951">
    <property type="component" value="Unassembled WGS sequence"/>
</dbReference>
<dbReference type="InterPro" id="IPR037066">
    <property type="entry name" value="Plug_dom_sf"/>
</dbReference>
<dbReference type="InterPro" id="IPR036942">
    <property type="entry name" value="Beta-barrel_TonB_sf"/>
</dbReference>
<evidence type="ECO:0000313" key="11">
    <source>
        <dbReference type="Proteomes" id="UP000036951"/>
    </source>
</evidence>
<protein>
    <submittedName>
        <fullName evidence="10">Collagen-binding protein</fullName>
    </submittedName>
</protein>
<keyword evidence="8" id="KW-0732">Signal</keyword>
<keyword evidence="4 7" id="KW-0812">Transmembrane</keyword>